<comment type="caution">
    <text evidence="3">The sequence shown here is derived from an EMBL/GenBank/DDBJ whole genome shotgun (WGS) entry which is preliminary data.</text>
</comment>
<dbReference type="Proteomes" id="UP000564885">
    <property type="component" value="Unassembled WGS sequence"/>
</dbReference>
<proteinExistence type="predicted"/>
<dbReference type="AlphaFoldDB" id="A0A849I0M5"/>
<keyword evidence="4" id="KW-1185">Reference proteome</keyword>
<keyword evidence="1" id="KW-0812">Transmembrane</keyword>
<dbReference type="Pfam" id="PF20349">
    <property type="entry name" value="DUF6644"/>
    <property type="match status" value="1"/>
</dbReference>
<name>A0A849I0M5_9HYPH</name>
<feature type="transmembrane region" description="Helical" evidence="1">
    <location>
        <begin position="95"/>
        <end position="112"/>
    </location>
</feature>
<evidence type="ECO:0000259" key="2">
    <source>
        <dbReference type="Pfam" id="PF20349"/>
    </source>
</evidence>
<keyword evidence="1" id="KW-0472">Membrane</keyword>
<keyword evidence="1" id="KW-1133">Transmembrane helix</keyword>
<protein>
    <recommendedName>
        <fullName evidence="2">DUF6644 domain-containing protein</fullName>
    </recommendedName>
</protein>
<accession>A0A849I0M5</accession>
<feature type="transmembrane region" description="Helical" evidence="1">
    <location>
        <begin position="63"/>
        <end position="83"/>
    </location>
</feature>
<feature type="transmembrane region" description="Helical" evidence="1">
    <location>
        <begin position="21"/>
        <end position="43"/>
    </location>
</feature>
<evidence type="ECO:0000313" key="4">
    <source>
        <dbReference type="Proteomes" id="UP000564885"/>
    </source>
</evidence>
<evidence type="ECO:0000313" key="3">
    <source>
        <dbReference type="EMBL" id="NNM72892.1"/>
    </source>
</evidence>
<evidence type="ECO:0000256" key="1">
    <source>
        <dbReference type="SAM" id="Phobius"/>
    </source>
</evidence>
<dbReference type="EMBL" id="JABEPP010000003">
    <property type="protein sequence ID" value="NNM72892.1"/>
    <property type="molecule type" value="Genomic_DNA"/>
</dbReference>
<gene>
    <name evidence="3" type="ORF">HJG44_10940</name>
</gene>
<organism evidence="3 4">
    <name type="scientific">Enterovirga aerilata</name>
    <dbReference type="NCBI Taxonomy" id="2730920"/>
    <lineage>
        <taxon>Bacteria</taxon>
        <taxon>Pseudomonadati</taxon>
        <taxon>Pseudomonadota</taxon>
        <taxon>Alphaproteobacteria</taxon>
        <taxon>Hyphomicrobiales</taxon>
        <taxon>Methylobacteriaceae</taxon>
        <taxon>Enterovirga</taxon>
    </lineage>
</organism>
<dbReference type="InterPro" id="IPR046586">
    <property type="entry name" value="DUF6644"/>
</dbReference>
<feature type="transmembrane region" description="Helical" evidence="1">
    <location>
        <begin position="133"/>
        <end position="153"/>
    </location>
</feature>
<feature type="domain" description="DUF6644" evidence="2">
    <location>
        <begin position="22"/>
        <end position="154"/>
    </location>
</feature>
<sequence length="155" mass="15987">MAEAPEALQASGLGAWARGPAYAWLNVLHLLGLVLLVGGIGILDLRLCGLGREIPAAALARFLTPFALLGLAVAIPTGFGLFAADAVSLAASGTFRWKLALIGLGLANAAAFRLAWQRQIEGWDEGPSPAGRLVAAASLAIWLAVATLGRMIAYT</sequence>
<reference evidence="3 4" key="1">
    <citation type="submission" date="2020-04" db="EMBL/GenBank/DDBJ databases">
        <title>Enterovirga sp. isolate from soil.</title>
        <authorList>
            <person name="Chea S."/>
            <person name="Kim D.-U."/>
        </authorList>
    </citation>
    <scope>NUCLEOTIDE SEQUENCE [LARGE SCALE GENOMIC DNA]</scope>
    <source>
        <strain evidence="3 4">DB1703</strain>
    </source>
</reference>